<dbReference type="PROSITE" id="PS50893">
    <property type="entry name" value="ABC_TRANSPORTER_2"/>
    <property type="match status" value="1"/>
</dbReference>
<name>A0ABM6IPM4_9RHOB</name>
<evidence type="ECO:0000259" key="8">
    <source>
        <dbReference type="PROSITE" id="PS50893"/>
    </source>
</evidence>
<dbReference type="InterPro" id="IPR003593">
    <property type="entry name" value="AAA+_ATPase"/>
</dbReference>
<evidence type="ECO:0000313" key="11">
    <source>
        <dbReference type="Proteomes" id="UP000185622"/>
    </source>
</evidence>
<evidence type="ECO:0000256" key="5">
    <source>
        <dbReference type="ARBA" id="ARBA00022989"/>
    </source>
</evidence>
<dbReference type="InterPro" id="IPR003439">
    <property type="entry name" value="ABC_transporter-like_ATP-bd"/>
</dbReference>
<dbReference type="InterPro" id="IPR039421">
    <property type="entry name" value="Type_1_exporter"/>
</dbReference>
<evidence type="ECO:0000313" key="10">
    <source>
        <dbReference type="EMBL" id="AQS50299.1"/>
    </source>
</evidence>
<dbReference type="InterPro" id="IPR011527">
    <property type="entry name" value="ABC1_TM_dom"/>
</dbReference>
<dbReference type="Pfam" id="PF00005">
    <property type="entry name" value="ABC_tran"/>
    <property type="match status" value="1"/>
</dbReference>
<feature type="transmembrane region" description="Helical" evidence="7">
    <location>
        <begin position="20"/>
        <end position="44"/>
    </location>
</feature>
<dbReference type="EMBL" id="CP019439">
    <property type="protein sequence ID" value="AQS50299.1"/>
    <property type="molecule type" value="Genomic_DNA"/>
</dbReference>
<dbReference type="Gene3D" id="3.40.50.300">
    <property type="entry name" value="P-loop containing nucleotide triphosphate hydrolases"/>
    <property type="match status" value="1"/>
</dbReference>
<dbReference type="PANTHER" id="PTHR24221">
    <property type="entry name" value="ATP-BINDING CASSETTE SUB-FAMILY B"/>
    <property type="match status" value="1"/>
</dbReference>
<evidence type="ECO:0000259" key="9">
    <source>
        <dbReference type="PROSITE" id="PS50929"/>
    </source>
</evidence>
<dbReference type="Gene3D" id="1.20.1560.10">
    <property type="entry name" value="ABC transporter type 1, transmembrane domain"/>
    <property type="match status" value="1"/>
</dbReference>
<dbReference type="InterPro" id="IPR036640">
    <property type="entry name" value="ABC1_TM_sf"/>
</dbReference>
<feature type="domain" description="ABC transporter" evidence="8">
    <location>
        <begin position="352"/>
        <end position="558"/>
    </location>
</feature>
<feature type="transmembrane region" description="Helical" evidence="7">
    <location>
        <begin position="50"/>
        <end position="73"/>
    </location>
</feature>
<sequence length="558" mass="59330">MHDLIYIVRLLWREERRTFLRGLSLSLAVLLAGLALIGLSGWFITAAAVAGLAGAGAAFNVFTPGAGVRFLALGRTLARYGERLSTHDATLRALESLRITLLKGIARKPFAAIMQMRASATLNRILSDIDALDGLTLRLLFPVAAGFGALLAAVIVIALLVSPIVSVWILAATLLPALAAGTFLVRTSLKPSAEIAELLRESRTAVIEHLRGRVLLAFAGSIAHHRAPILRQFAQLETLAHRLAKAEYRAALLLSLAVTLAATGVLVLAVLLVQRDSLSVPLAAMAFFTALAIGEILMPFQRGLAEVGKMRDAASRIVPDLTGDPPSTLSVATKDNIAPTASCADEQTGPVLKALDLTLKAPSGATLLSGFTLRLEAGETVALTGRSGRGKSLLLDTFARLRAPTDGGIEFLGLDFRDYCEADFRQGVGYLTQRPALIAGTVRETLLMACPMATDQRLRDVLDAVCLGDAFARRDGLDTMLVEAGGNLSGGEARRLVLASVLLRDPCLLLLDEPTEGLDEATATAVLEGCRKWVPHAAILIASHREAERRFAGRCIAL</sequence>
<geneLocation type="plasmid" evidence="10 11">
    <name>unnamed2</name>
</geneLocation>
<evidence type="ECO:0000256" key="3">
    <source>
        <dbReference type="ARBA" id="ARBA00022741"/>
    </source>
</evidence>
<keyword evidence="6 7" id="KW-0472">Membrane</keyword>
<evidence type="ECO:0000256" key="7">
    <source>
        <dbReference type="SAM" id="Phobius"/>
    </source>
</evidence>
<dbReference type="PANTHER" id="PTHR24221:SF654">
    <property type="entry name" value="ATP-BINDING CASSETTE SUB-FAMILY B MEMBER 6"/>
    <property type="match status" value="1"/>
</dbReference>
<dbReference type="InterPro" id="IPR027417">
    <property type="entry name" value="P-loop_NTPase"/>
</dbReference>
<keyword evidence="2 7" id="KW-0812">Transmembrane</keyword>
<protein>
    <recommendedName>
        <fullName evidence="12">Thiol reductant ABC exporter subunit CydC</fullName>
    </recommendedName>
</protein>
<feature type="transmembrane region" description="Helical" evidence="7">
    <location>
        <begin position="167"/>
        <end position="185"/>
    </location>
</feature>
<proteinExistence type="predicted"/>
<dbReference type="PROSITE" id="PS00211">
    <property type="entry name" value="ABC_TRANSPORTER_1"/>
    <property type="match status" value="1"/>
</dbReference>
<dbReference type="SMART" id="SM00382">
    <property type="entry name" value="AAA"/>
    <property type="match status" value="1"/>
</dbReference>
<accession>A0ABM6IPM4</accession>
<organism evidence="10 11">
    <name type="scientific">Thioclava nitratireducens</name>
    <dbReference type="NCBI Taxonomy" id="1915078"/>
    <lineage>
        <taxon>Bacteria</taxon>
        <taxon>Pseudomonadati</taxon>
        <taxon>Pseudomonadota</taxon>
        <taxon>Alphaproteobacteria</taxon>
        <taxon>Rhodobacterales</taxon>
        <taxon>Paracoccaceae</taxon>
        <taxon>Thioclava</taxon>
    </lineage>
</organism>
<keyword evidence="11" id="KW-1185">Reference proteome</keyword>
<gene>
    <name evidence="10" type="ORF">BMG03_20605</name>
</gene>
<comment type="subcellular location">
    <subcellularLocation>
        <location evidence="1">Cell membrane</location>
        <topology evidence="1">Multi-pass membrane protein</topology>
    </subcellularLocation>
</comment>
<dbReference type="SUPFAM" id="SSF52540">
    <property type="entry name" value="P-loop containing nucleoside triphosphate hydrolases"/>
    <property type="match status" value="1"/>
</dbReference>
<evidence type="ECO:0000256" key="6">
    <source>
        <dbReference type="ARBA" id="ARBA00023136"/>
    </source>
</evidence>
<dbReference type="PROSITE" id="PS50929">
    <property type="entry name" value="ABC_TM1F"/>
    <property type="match status" value="1"/>
</dbReference>
<dbReference type="SUPFAM" id="SSF90123">
    <property type="entry name" value="ABC transporter transmembrane region"/>
    <property type="match status" value="1"/>
</dbReference>
<dbReference type="Proteomes" id="UP000185622">
    <property type="component" value="Plasmid unnamed2"/>
</dbReference>
<dbReference type="InterPro" id="IPR017871">
    <property type="entry name" value="ABC_transporter-like_CS"/>
</dbReference>
<evidence type="ECO:0008006" key="12">
    <source>
        <dbReference type="Google" id="ProtNLM"/>
    </source>
</evidence>
<keyword evidence="5 7" id="KW-1133">Transmembrane helix</keyword>
<evidence type="ECO:0000256" key="1">
    <source>
        <dbReference type="ARBA" id="ARBA00004651"/>
    </source>
</evidence>
<evidence type="ECO:0000256" key="4">
    <source>
        <dbReference type="ARBA" id="ARBA00022840"/>
    </source>
</evidence>
<evidence type="ECO:0000256" key="2">
    <source>
        <dbReference type="ARBA" id="ARBA00022692"/>
    </source>
</evidence>
<keyword evidence="4" id="KW-0067">ATP-binding</keyword>
<reference evidence="10 11" key="1">
    <citation type="submission" date="2017-01" db="EMBL/GenBank/DDBJ databases">
        <title>The complete genome sequence of a sulfur-oxidizing marine bacterium Thioclava sp. 25B10_4T.</title>
        <authorList>
            <person name="Liu Y."/>
            <person name="Lai Q."/>
            <person name="Shao Z."/>
        </authorList>
    </citation>
    <scope>NUCLEOTIDE SEQUENCE [LARGE SCALE GENOMIC DNA]</scope>
    <source>
        <strain evidence="10 11">25B10_4</strain>
        <plasmid evidence="10 11">unnamed2</plasmid>
    </source>
</reference>
<feature type="domain" description="ABC transmembrane type-1" evidence="9">
    <location>
        <begin position="22"/>
        <end position="309"/>
    </location>
</feature>
<feature type="transmembrane region" description="Helical" evidence="7">
    <location>
        <begin position="139"/>
        <end position="161"/>
    </location>
</feature>
<dbReference type="RefSeq" id="WP_075777183.1">
    <property type="nucleotide sequence ID" value="NZ_CP019439.1"/>
</dbReference>
<keyword evidence="10" id="KW-0614">Plasmid</keyword>
<feature type="transmembrane region" description="Helical" evidence="7">
    <location>
        <begin position="251"/>
        <end position="272"/>
    </location>
</feature>
<feature type="transmembrane region" description="Helical" evidence="7">
    <location>
        <begin position="278"/>
        <end position="300"/>
    </location>
</feature>
<keyword evidence="3" id="KW-0547">Nucleotide-binding</keyword>